<dbReference type="InterPro" id="IPR038791">
    <property type="entry name" value="Cfap97/Hemingway"/>
</dbReference>
<dbReference type="EMBL" id="CAJZBQ010000060">
    <property type="protein sequence ID" value="CAG9334866.1"/>
    <property type="molecule type" value="Genomic_DNA"/>
</dbReference>
<sequence length="205" mass="23599">MWNLVGANKICTDRNIAREHMLHLARLKKMKSTVNCNPPRTMSHLKVKAKKEQIKRDKEEIVEHDNKLLLKKMLEIDKKPSSVTPRCLGTPRNKSLNKVNRLNELSRIARENRKILKQIQLAKPSYSNHKLKKDYEYKQYLSHNLSENAGRVPRSVSFTSESFVTSSVSIEAPRPLSAVQQRSVETSLVRPMTADGRNRIAKSFL</sequence>
<evidence type="ECO:0000256" key="1">
    <source>
        <dbReference type="ARBA" id="ARBA00008315"/>
    </source>
</evidence>
<organism evidence="2 3">
    <name type="scientific">Blepharisma stoltei</name>
    <dbReference type="NCBI Taxonomy" id="1481888"/>
    <lineage>
        <taxon>Eukaryota</taxon>
        <taxon>Sar</taxon>
        <taxon>Alveolata</taxon>
        <taxon>Ciliophora</taxon>
        <taxon>Postciliodesmatophora</taxon>
        <taxon>Heterotrichea</taxon>
        <taxon>Heterotrichida</taxon>
        <taxon>Blepharismidae</taxon>
        <taxon>Blepharisma</taxon>
    </lineage>
</organism>
<protein>
    <submittedName>
        <fullName evidence="2">Uncharacterized protein</fullName>
    </submittedName>
</protein>
<name>A0AAU9K8S3_9CILI</name>
<reference evidence="2" key="1">
    <citation type="submission" date="2021-09" db="EMBL/GenBank/DDBJ databases">
        <authorList>
            <consortium name="AG Swart"/>
            <person name="Singh M."/>
            <person name="Singh A."/>
            <person name="Seah K."/>
            <person name="Emmerich C."/>
        </authorList>
    </citation>
    <scope>NUCLEOTIDE SEQUENCE</scope>
    <source>
        <strain evidence="2">ATCC30299</strain>
    </source>
</reference>
<comment type="caution">
    <text evidence="2">The sequence shown here is derived from an EMBL/GenBank/DDBJ whole genome shotgun (WGS) entry which is preliminary data.</text>
</comment>
<evidence type="ECO:0000313" key="2">
    <source>
        <dbReference type="EMBL" id="CAG9334866.1"/>
    </source>
</evidence>
<proteinExistence type="inferred from homology"/>
<dbReference type="PANTHER" id="PTHR23035">
    <property type="entry name" value="CILIA- AND FLAGELLA-ASSOCIATED PROTEIN 97-RELATED"/>
    <property type="match status" value="1"/>
</dbReference>
<dbReference type="Pfam" id="PF13879">
    <property type="entry name" value="Hmw_CFAP97"/>
    <property type="match status" value="1"/>
</dbReference>
<comment type="similarity">
    <text evidence="1">Belongs to the CFAP97 family.</text>
</comment>
<gene>
    <name evidence="2" type="ORF">BSTOLATCC_MIC62451</name>
</gene>
<dbReference type="PANTHER" id="PTHR23035:SF2">
    <property type="entry name" value="KIAA1430 HOMOLOGUE"/>
    <property type="match status" value="1"/>
</dbReference>
<dbReference type="AlphaFoldDB" id="A0AAU9K8S3"/>
<keyword evidence="3" id="KW-1185">Reference proteome</keyword>
<accession>A0AAU9K8S3</accession>
<dbReference type="InterPro" id="IPR029488">
    <property type="entry name" value="Hmw/CFAP97"/>
</dbReference>
<dbReference type="Proteomes" id="UP001162131">
    <property type="component" value="Unassembled WGS sequence"/>
</dbReference>
<evidence type="ECO:0000313" key="3">
    <source>
        <dbReference type="Proteomes" id="UP001162131"/>
    </source>
</evidence>